<comment type="caution">
    <text evidence="1">The sequence shown here is derived from an EMBL/GenBank/DDBJ whole genome shotgun (WGS) entry which is preliminary data.</text>
</comment>
<evidence type="ECO:0000313" key="2">
    <source>
        <dbReference type="Proteomes" id="UP001153678"/>
    </source>
</evidence>
<gene>
    <name evidence="1" type="ORF">FWILDA_LOCUS16027</name>
</gene>
<organism evidence="1 2">
    <name type="scientific">Funneliformis geosporum</name>
    <dbReference type="NCBI Taxonomy" id="1117311"/>
    <lineage>
        <taxon>Eukaryota</taxon>
        <taxon>Fungi</taxon>
        <taxon>Fungi incertae sedis</taxon>
        <taxon>Mucoromycota</taxon>
        <taxon>Glomeromycotina</taxon>
        <taxon>Glomeromycetes</taxon>
        <taxon>Glomerales</taxon>
        <taxon>Glomeraceae</taxon>
        <taxon>Funneliformis</taxon>
    </lineage>
</organism>
<dbReference type="OrthoDB" id="2443673at2759"/>
<evidence type="ECO:0000313" key="1">
    <source>
        <dbReference type="EMBL" id="CAI2193342.1"/>
    </source>
</evidence>
<name>A0A9W4X834_9GLOM</name>
<reference evidence="1" key="1">
    <citation type="submission" date="2022-08" db="EMBL/GenBank/DDBJ databases">
        <authorList>
            <person name="Kallberg Y."/>
            <person name="Tangrot J."/>
            <person name="Rosling A."/>
        </authorList>
    </citation>
    <scope>NUCLEOTIDE SEQUENCE</scope>
    <source>
        <strain evidence="1">Wild A</strain>
    </source>
</reference>
<dbReference type="AlphaFoldDB" id="A0A9W4X834"/>
<accession>A0A9W4X834</accession>
<feature type="non-terminal residue" evidence="1">
    <location>
        <position position="1"/>
    </location>
</feature>
<dbReference type="Proteomes" id="UP001153678">
    <property type="component" value="Unassembled WGS sequence"/>
</dbReference>
<protein>
    <submittedName>
        <fullName evidence="1">19504_t:CDS:1</fullName>
    </submittedName>
</protein>
<keyword evidence="2" id="KW-1185">Reference proteome</keyword>
<sequence length="52" mass="5730">SISLGAGLHRVCWHRESVKDIANTTTSRVEVIKQAKGPQDTKVTVPLDKRAM</sequence>
<proteinExistence type="predicted"/>
<dbReference type="EMBL" id="CAMKVN010009427">
    <property type="protein sequence ID" value="CAI2193342.1"/>
    <property type="molecule type" value="Genomic_DNA"/>
</dbReference>